<evidence type="ECO:0000256" key="2">
    <source>
        <dbReference type="ARBA" id="ARBA00002842"/>
    </source>
</evidence>
<dbReference type="InterPro" id="IPR050151">
    <property type="entry name" value="Class-I_Pyr_Nuc-Dis_Oxidored"/>
</dbReference>
<dbReference type="PANTHER" id="PTHR22912:SF93">
    <property type="entry name" value="SOLUBLE PYRIDINE NUCLEOTIDE TRANSHYDROGENASE"/>
    <property type="match status" value="1"/>
</dbReference>
<dbReference type="Gene3D" id="1.10.238.10">
    <property type="entry name" value="EF-hand"/>
    <property type="match status" value="1"/>
</dbReference>
<keyword evidence="7" id="KW-0285">Flavoprotein</keyword>
<dbReference type="GO" id="GO:0005829">
    <property type="term" value="C:cytosol"/>
    <property type="evidence" value="ECO:0007669"/>
    <property type="project" value="TreeGrafter"/>
</dbReference>
<dbReference type="EMBL" id="HBGW01103521">
    <property type="protein sequence ID" value="CAD9647655.1"/>
    <property type="molecule type" value="Transcribed_RNA"/>
</dbReference>
<dbReference type="PROSITE" id="PS50222">
    <property type="entry name" value="EF_HAND_2"/>
    <property type="match status" value="1"/>
</dbReference>
<comment type="cofactor">
    <cofactor evidence="1">
        <name>FAD</name>
        <dbReference type="ChEBI" id="CHEBI:57692"/>
    </cofactor>
</comment>
<keyword evidence="6" id="KW-0963">Cytoplasm</keyword>
<dbReference type="GO" id="GO:0005743">
    <property type="term" value="C:mitochondrial inner membrane"/>
    <property type="evidence" value="ECO:0007669"/>
    <property type="project" value="UniProtKB-SubCell"/>
</dbReference>
<dbReference type="InterPro" id="IPR036188">
    <property type="entry name" value="FAD/NAD-bd_sf"/>
</dbReference>
<dbReference type="InterPro" id="IPR002048">
    <property type="entry name" value="EF_hand_dom"/>
</dbReference>
<dbReference type="GO" id="GO:0003957">
    <property type="term" value="F:NAD(P)+ transhydrogenase (Si-specific) activity"/>
    <property type="evidence" value="ECO:0007669"/>
    <property type="project" value="UniProtKB-EC"/>
</dbReference>
<dbReference type="SUPFAM" id="SSF47473">
    <property type="entry name" value="EF-hand"/>
    <property type="match status" value="1"/>
</dbReference>
<accession>A0A7S2QP51</accession>
<dbReference type="Pfam" id="PF13499">
    <property type="entry name" value="EF-hand_7"/>
    <property type="match status" value="1"/>
</dbReference>
<evidence type="ECO:0000259" key="13">
    <source>
        <dbReference type="PROSITE" id="PS50222"/>
    </source>
</evidence>
<sequence>MAHSKATAPDDEPVGRNSTIAARIRRIDSLPTLVATDGLFSRQVSPFAKEVQAEEVVARMGSKTGLELMRGVAAVNRGDFFDLLVLGAGPAGLRAAVEAASRGHRVGLIDPKASITGAPTGAHSKALREAALCGATTWAEVEQVKNNTIQGAIRASARQMRIFLVEHLQGIGKLHDETHIVFTPTDRAKPTKALEFNALVIATGSQANRFPPVNFDLPGVYDSDTVSMIDRIPERLVVQGAGIIGLEYALIFKKLGCKSVVVVDIFDQVVPMLDSSLQEACKQTMASEGIELVMKTKFTQVEALPDSTALAPKIRVTCEGGKILDCDCLLSACGRSGVTKNLGLESLAIMGLQVGRGGFVQVDENGYTGVAGIYAVGDCAGGNLATIGQEQAVRSMRKHFGSGMLSKETRMSAKPLGVWTIPEMAWAGVTEEKARSDGLDIGTVTVKFNRTVRGCVTHQEGFLKMVYHGVSGKVLGVHMFGEQSCDLINYGAEAVCDGDTVYDILQFVFPAVTYHELYTLAAQEAKLKIMHRGAKSLTAATAWERVEVALAKSCQEEGKTIREVLHVAFRYFDLDSSGYITPEQLKAALKGLGMQLSDEHIMKMVVEATGSDEDEHIEYEDFLRIFNVEPERGIVGKAEIQQQGL</sequence>
<evidence type="ECO:0000256" key="12">
    <source>
        <dbReference type="ARBA" id="ARBA00031183"/>
    </source>
</evidence>
<dbReference type="Gene3D" id="3.30.390.30">
    <property type="match status" value="1"/>
</dbReference>
<dbReference type="PANTHER" id="PTHR22912">
    <property type="entry name" value="DISULFIDE OXIDOREDUCTASE"/>
    <property type="match status" value="1"/>
</dbReference>
<evidence type="ECO:0000256" key="11">
    <source>
        <dbReference type="ARBA" id="ARBA00023027"/>
    </source>
</evidence>
<dbReference type="InterPro" id="IPR023753">
    <property type="entry name" value="FAD/NAD-binding_dom"/>
</dbReference>
<dbReference type="SUPFAM" id="SSF51905">
    <property type="entry name" value="FAD/NAD(P)-binding domain"/>
    <property type="match status" value="1"/>
</dbReference>
<evidence type="ECO:0000256" key="5">
    <source>
        <dbReference type="ARBA" id="ARBA00012772"/>
    </source>
</evidence>
<dbReference type="GO" id="GO:0005509">
    <property type="term" value="F:calcium ion binding"/>
    <property type="evidence" value="ECO:0007669"/>
    <property type="project" value="InterPro"/>
</dbReference>
<evidence type="ECO:0000256" key="8">
    <source>
        <dbReference type="ARBA" id="ARBA00022827"/>
    </source>
</evidence>
<dbReference type="PRINTS" id="PR00368">
    <property type="entry name" value="FADPNR"/>
</dbReference>
<evidence type="ECO:0000256" key="10">
    <source>
        <dbReference type="ARBA" id="ARBA00023002"/>
    </source>
</evidence>
<dbReference type="InterPro" id="IPR011992">
    <property type="entry name" value="EF-hand-dom_pair"/>
</dbReference>
<dbReference type="GO" id="GO:0050660">
    <property type="term" value="F:flavin adenine dinucleotide binding"/>
    <property type="evidence" value="ECO:0007669"/>
    <property type="project" value="TreeGrafter"/>
</dbReference>
<evidence type="ECO:0000256" key="6">
    <source>
        <dbReference type="ARBA" id="ARBA00022490"/>
    </source>
</evidence>
<dbReference type="AlphaFoldDB" id="A0A7S2QP51"/>
<dbReference type="Pfam" id="PF07992">
    <property type="entry name" value="Pyr_redox_2"/>
    <property type="match status" value="1"/>
</dbReference>
<comment type="subcellular location">
    <subcellularLocation>
        <location evidence="4">Cytoplasm</location>
    </subcellularLocation>
    <subcellularLocation>
        <location evidence="3">Mitochondrion inner membrane</location>
        <topology evidence="3">Peripheral membrane protein</topology>
        <orientation evidence="3">Intermembrane side</orientation>
    </subcellularLocation>
</comment>
<dbReference type="Pfam" id="PF02852">
    <property type="entry name" value="Pyr_redox_dim"/>
    <property type="match status" value="1"/>
</dbReference>
<reference evidence="14" key="1">
    <citation type="submission" date="2021-01" db="EMBL/GenBank/DDBJ databases">
        <authorList>
            <person name="Corre E."/>
            <person name="Pelletier E."/>
            <person name="Niang G."/>
            <person name="Scheremetjew M."/>
            <person name="Finn R."/>
            <person name="Kale V."/>
            <person name="Holt S."/>
            <person name="Cochrane G."/>
            <person name="Meng A."/>
            <person name="Brown T."/>
            <person name="Cohen L."/>
        </authorList>
    </citation>
    <scope>NUCLEOTIDE SEQUENCE</scope>
    <source>
        <strain evidence="14">RCC3387</strain>
    </source>
</reference>
<comment type="function">
    <text evidence="2">Conversion of NADPH, generated by peripheral catabolic pathways, to NADH, which can enter the respiratory chain for energy generation.</text>
</comment>
<gene>
    <name evidence="14" type="ORF">BRAN1462_LOCUS65477</name>
</gene>
<keyword evidence="8" id="KW-0274">FAD</keyword>
<protein>
    <recommendedName>
        <fullName evidence="5">NAD(P)(+) transhydrogenase (Si-specific)</fullName>
        <ecNumber evidence="5">1.6.1.1</ecNumber>
    </recommendedName>
    <alternativeName>
        <fullName evidence="12">NAD(P)(+) transhydrogenase [B-specific]</fullName>
    </alternativeName>
</protein>
<keyword evidence="11" id="KW-0520">NAD</keyword>
<dbReference type="Gene3D" id="3.50.50.60">
    <property type="entry name" value="FAD/NAD(P)-binding domain"/>
    <property type="match status" value="2"/>
</dbReference>
<dbReference type="InterPro" id="IPR016156">
    <property type="entry name" value="FAD/NAD-linked_Rdtase_dimer_sf"/>
</dbReference>
<dbReference type="SUPFAM" id="SSF55424">
    <property type="entry name" value="FAD/NAD-linked reductases, dimerisation (C-terminal) domain"/>
    <property type="match status" value="1"/>
</dbReference>
<evidence type="ECO:0000256" key="1">
    <source>
        <dbReference type="ARBA" id="ARBA00001974"/>
    </source>
</evidence>
<keyword evidence="9" id="KW-0521">NADP</keyword>
<evidence type="ECO:0000313" key="14">
    <source>
        <dbReference type="EMBL" id="CAD9647655.1"/>
    </source>
</evidence>
<evidence type="ECO:0000256" key="9">
    <source>
        <dbReference type="ARBA" id="ARBA00022857"/>
    </source>
</evidence>
<dbReference type="CDD" id="cd00051">
    <property type="entry name" value="EFh"/>
    <property type="match status" value="1"/>
</dbReference>
<dbReference type="GO" id="GO:0006103">
    <property type="term" value="P:2-oxoglutarate metabolic process"/>
    <property type="evidence" value="ECO:0007669"/>
    <property type="project" value="TreeGrafter"/>
</dbReference>
<dbReference type="InterPro" id="IPR004099">
    <property type="entry name" value="Pyr_nucl-diS_OxRdtase_dimer"/>
</dbReference>
<dbReference type="EC" id="1.6.1.1" evidence="5"/>
<feature type="domain" description="EF-hand" evidence="13">
    <location>
        <begin position="560"/>
        <end position="595"/>
    </location>
</feature>
<evidence type="ECO:0000256" key="3">
    <source>
        <dbReference type="ARBA" id="ARBA00004137"/>
    </source>
</evidence>
<dbReference type="PRINTS" id="PR00411">
    <property type="entry name" value="PNDRDTASEI"/>
</dbReference>
<evidence type="ECO:0000256" key="4">
    <source>
        <dbReference type="ARBA" id="ARBA00004496"/>
    </source>
</evidence>
<dbReference type="GO" id="GO:0004148">
    <property type="term" value="F:dihydrolipoyl dehydrogenase (NADH) activity"/>
    <property type="evidence" value="ECO:0007669"/>
    <property type="project" value="TreeGrafter"/>
</dbReference>
<name>A0A7S2QP51_9DINO</name>
<organism evidence="14">
    <name type="scientific">Zooxanthella nutricula</name>
    <dbReference type="NCBI Taxonomy" id="1333877"/>
    <lineage>
        <taxon>Eukaryota</taxon>
        <taxon>Sar</taxon>
        <taxon>Alveolata</taxon>
        <taxon>Dinophyceae</taxon>
        <taxon>Peridiniales</taxon>
        <taxon>Peridiniales incertae sedis</taxon>
        <taxon>Zooxanthella</taxon>
    </lineage>
</organism>
<evidence type="ECO:0000256" key="7">
    <source>
        <dbReference type="ARBA" id="ARBA00022630"/>
    </source>
</evidence>
<proteinExistence type="predicted"/>
<keyword evidence="10" id="KW-0560">Oxidoreductase</keyword>